<keyword evidence="3" id="KW-1185">Reference proteome</keyword>
<organism evidence="2 3">
    <name type="scientific">Octopus vulgaris</name>
    <name type="common">Common octopus</name>
    <dbReference type="NCBI Taxonomy" id="6645"/>
    <lineage>
        <taxon>Eukaryota</taxon>
        <taxon>Metazoa</taxon>
        <taxon>Spiralia</taxon>
        <taxon>Lophotrochozoa</taxon>
        <taxon>Mollusca</taxon>
        <taxon>Cephalopoda</taxon>
        <taxon>Coleoidea</taxon>
        <taxon>Octopodiformes</taxon>
        <taxon>Octopoda</taxon>
        <taxon>Incirrata</taxon>
        <taxon>Octopodidae</taxon>
        <taxon>Octopus</taxon>
    </lineage>
</organism>
<keyword evidence="1" id="KW-0472">Membrane</keyword>
<proteinExistence type="predicted"/>
<dbReference type="AlphaFoldDB" id="A0AA36B348"/>
<sequence length="230" mass="25699">MKQYYNKCTQNTEMVLMATTRRHQEKLHPNIQDNVIPVVSRIAQDKGCEVIFSPSNYSDLQLIEAVWGGIKEEVVRKVLMNITYDIISLIMELPNALLTIAPMHYVLVLLVTIIAKLNRKIIKSARGVKNNNNIVNASINPNIENNINGDVGIRNNSTNTSNMYNRDCDSEVYNITGITDTMPVTMSGELNCIAYVIALTIVNTEAVHFSFVVGSSVVSCSVSSRYLRIE</sequence>
<evidence type="ECO:0000313" key="3">
    <source>
        <dbReference type="Proteomes" id="UP001162480"/>
    </source>
</evidence>
<evidence type="ECO:0000256" key="1">
    <source>
        <dbReference type="SAM" id="Phobius"/>
    </source>
</evidence>
<gene>
    <name evidence="2" type="ORF">OCTVUL_1B030553</name>
</gene>
<keyword evidence="1" id="KW-0812">Transmembrane</keyword>
<name>A0AA36B348_OCTVU</name>
<reference evidence="2" key="1">
    <citation type="submission" date="2023-08" db="EMBL/GenBank/DDBJ databases">
        <authorList>
            <person name="Alioto T."/>
            <person name="Alioto T."/>
            <person name="Gomez Garrido J."/>
        </authorList>
    </citation>
    <scope>NUCLEOTIDE SEQUENCE</scope>
</reference>
<accession>A0AA36B348</accession>
<keyword evidence="1" id="KW-1133">Transmembrane helix</keyword>
<evidence type="ECO:0000313" key="2">
    <source>
        <dbReference type="EMBL" id="CAI9726479.1"/>
    </source>
</evidence>
<feature type="transmembrane region" description="Helical" evidence="1">
    <location>
        <begin position="96"/>
        <end position="117"/>
    </location>
</feature>
<protein>
    <submittedName>
        <fullName evidence="2">Uncharacterized protein</fullName>
    </submittedName>
</protein>
<dbReference type="EMBL" id="OX597821">
    <property type="protein sequence ID" value="CAI9726479.1"/>
    <property type="molecule type" value="Genomic_DNA"/>
</dbReference>
<dbReference type="Proteomes" id="UP001162480">
    <property type="component" value="Chromosome 8"/>
</dbReference>